<feature type="transmembrane region" description="Helical" evidence="5">
    <location>
        <begin position="165"/>
        <end position="187"/>
    </location>
</feature>
<feature type="transmembrane region" description="Helical" evidence="5">
    <location>
        <begin position="493"/>
        <end position="513"/>
    </location>
</feature>
<comment type="caution">
    <text evidence="6">The sequence shown here is derived from an EMBL/GenBank/DDBJ whole genome shotgun (WGS) entry which is preliminary data.</text>
</comment>
<dbReference type="InterPro" id="IPR036259">
    <property type="entry name" value="MFS_trans_sf"/>
</dbReference>
<dbReference type="PANTHER" id="PTHR48022">
    <property type="entry name" value="PLASTIDIC GLUCOSE TRANSPORTER 4"/>
    <property type="match status" value="1"/>
</dbReference>
<keyword evidence="7" id="KW-1185">Reference proteome</keyword>
<name>A0A1J4MU14_9CRYT</name>
<feature type="transmembrane region" description="Helical" evidence="5">
    <location>
        <begin position="429"/>
        <end position="456"/>
    </location>
</feature>
<dbReference type="InterPro" id="IPR005828">
    <property type="entry name" value="MFS_sugar_transport-like"/>
</dbReference>
<keyword evidence="2 5" id="KW-0812">Transmembrane</keyword>
<dbReference type="OrthoDB" id="6133115at2759"/>
<dbReference type="EMBL" id="LRBS01000031">
    <property type="protein sequence ID" value="OII77753.1"/>
    <property type="molecule type" value="Genomic_DNA"/>
</dbReference>
<dbReference type="Proteomes" id="UP000186804">
    <property type="component" value="Unassembled WGS sequence"/>
</dbReference>
<protein>
    <submittedName>
        <fullName evidence="6">Major facilitator superfamily transporter</fullName>
    </submittedName>
</protein>
<evidence type="ECO:0000313" key="6">
    <source>
        <dbReference type="EMBL" id="OII77753.1"/>
    </source>
</evidence>
<evidence type="ECO:0000313" key="7">
    <source>
        <dbReference type="Proteomes" id="UP000186804"/>
    </source>
</evidence>
<dbReference type="RefSeq" id="XP_067069599.1">
    <property type="nucleotide sequence ID" value="XM_067211804.1"/>
</dbReference>
<dbReference type="GO" id="GO:0016020">
    <property type="term" value="C:membrane"/>
    <property type="evidence" value="ECO:0007669"/>
    <property type="project" value="UniProtKB-SubCell"/>
</dbReference>
<evidence type="ECO:0000256" key="4">
    <source>
        <dbReference type="ARBA" id="ARBA00023136"/>
    </source>
</evidence>
<reference evidence="6 7" key="1">
    <citation type="submission" date="2016-10" db="EMBL/GenBank/DDBJ databases">
        <title>Reductive evolution of mitochondrial metabolism and differential evolution of invasion-related proteins in Cryptosporidium.</title>
        <authorList>
            <person name="Liu S."/>
            <person name="Roellig D.M."/>
            <person name="Guo Y."/>
            <person name="Li N."/>
            <person name="Frace M.A."/>
            <person name="Tang K."/>
            <person name="Zhang L."/>
            <person name="Feng Y."/>
            <person name="Xiao L."/>
        </authorList>
    </citation>
    <scope>NUCLEOTIDE SEQUENCE [LARGE SCALE GENOMIC DNA]</scope>
    <source>
        <strain evidence="6">30847</strain>
    </source>
</reference>
<accession>A0A1J4MU14</accession>
<dbReference type="PANTHER" id="PTHR48022:SF2">
    <property type="entry name" value="PLASTIDIC GLUCOSE TRANSPORTER 4"/>
    <property type="match status" value="1"/>
</dbReference>
<feature type="transmembrane region" description="Helical" evidence="5">
    <location>
        <begin position="69"/>
        <end position="90"/>
    </location>
</feature>
<feature type="transmembrane region" description="Helical" evidence="5">
    <location>
        <begin position="126"/>
        <end position="145"/>
    </location>
</feature>
<keyword evidence="4 5" id="KW-0472">Membrane</keyword>
<evidence type="ECO:0000256" key="3">
    <source>
        <dbReference type="ARBA" id="ARBA00022989"/>
    </source>
</evidence>
<dbReference type="SUPFAM" id="SSF103473">
    <property type="entry name" value="MFS general substrate transporter"/>
    <property type="match status" value="2"/>
</dbReference>
<evidence type="ECO:0000256" key="5">
    <source>
        <dbReference type="SAM" id="Phobius"/>
    </source>
</evidence>
<dbReference type="VEuPathDB" id="CryptoDB:cand_015690"/>
<proteinExistence type="predicted"/>
<dbReference type="GO" id="GO:0005351">
    <property type="term" value="F:carbohydrate:proton symporter activity"/>
    <property type="evidence" value="ECO:0007669"/>
    <property type="project" value="TreeGrafter"/>
</dbReference>
<organism evidence="6 7">
    <name type="scientific">Cryptosporidium andersoni</name>
    <dbReference type="NCBI Taxonomy" id="117008"/>
    <lineage>
        <taxon>Eukaryota</taxon>
        <taxon>Sar</taxon>
        <taxon>Alveolata</taxon>
        <taxon>Apicomplexa</taxon>
        <taxon>Conoidasida</taxon>
        <taxon>Coccidia</taxon>
        <taxon>Eucoccidiorida</taxon>
        <taxon>Eimeriorina</taxon>
        <taxon>Cryptosporidiidae</taxon>
        <taxon>Cryptosporidium</taxon>
    </lineage>
</organism>
<sequence>MDFTLFNYSQKRLLSATVVSLLAGYMLSITNIPRGVISQVLGVKYYKLNSNNIHEWTLEIQNNKVETNIFLVLNLSICIGATLGSLLWVFIFEVLGFVRSIVLVYMLFTLGSLFCMFLSISMCLIGRFLCGVGIGIAFLIIPRYIKAVTGRQNQNFYSTLHNTMFCCGILMGNIIGWIVPTISVFLINLSLTCSFKSSDSFEDAIVDLPHLYYNILEILEFETKMTDKQITMKLLPILQYIQQSFLSVKLLFGVPFIVSFIMVLIWFYNFLEETPEFYIERNDLRSAETAARNIHGVENATIIIDNLRKQINEYKKDQHINIYTILFFFPIRRIILLLPIVACSEVLTGFFSFIIYSQVIFTQAQLPSPLIPRCVTLVDCFLIISTLTGTFFANYIAKRRLLFIGLASILLSLLPVSLLPFFSVGKYKFPNIVVVCAIALVSSSGFGVSPACSIFIKYCIPMQLQHKILPILSIFYWISATISIIIVELLPLFLSMLIFTSLSFLVLASYSIMNFQDPKLLVKQFTRDKLEQIEILLG</sequence>
<dbReference type="AlphaFoldDB" id="A0A1J4MU14"/>
<feature type="transmembrane region" description="Helical" evidence="5">
    <location>
        <begin position="401"/>
        <end position="423"/>
    </location>
</feature>
<comment type="subcellular location">
    <subcellularLocation>
        <location evidence="1">Membrane</location>
        <topology evidence="1">Multi-pass membrane protein</topology>
    </subcellularLocation>
</comment>
<feature type="transmembrane region" description="Helical" evidence="5">
    <location>
        <begin position="102"/>
        <end position="120"/>
    </location>
</feature>
<dbReference type="Pfam" id="PF00083">
    <property type="entry name" value="Sugar_tr"/>
    <property type="match status" value="2"/>
</dbReference>
<gene>
    <name evidence="6" type="ORF">cand_015690</name>
</gene>
<dbReference type="GeneID" id="92365754"/>
<evidence type="ECO:0000256" key="2">
    <source>
        <dbReference type="ARBA" id="ARBA00022692"/>
    </source>
</evidence>
<feature type="transmembrane region" description="Helical" evidence="5">
    <location>
        <begin position="334"/>
        <end position="358"/>
    </location>
</feature>
<feature type="transmembrane region" description="Helical" evidence="5">
    <location>
        <begin position="468"/>
        <end position="487"/>
    </location>
</feature>
<dbReference type="Gene3D" id="1.20.1250.20">
    <property type="entry name" value="MFS general substrate transporter like domains"/>
    <property type="match status" value="1"/>
</dbReference>
<keyword evidence="3 5" id="KW-1133">Transmembrane helix</keyword>
<evidence type="ECO:0000256" key="1">
    <source>
        <dbReference type="ARBA" id="ARBA00004141"/>
    </source>
</evidence>
<feature type="transmembrane region" description="Helical" evidence="5">
    <location>
        <begin position="370"/>
        <end position="394"/>
    </location>
</feature>
<feature type="transmembrane region" description="Helical" evidence="5">
    <location>
        <begin position="250"/>
        <end position="271"/>
    </location>
</feature>
<dbReference type="InterPro" id="IPR050360">
    <property type="entry name" value="MFS_Sugar_Transporters"/>
</dbReference>